<protein>
    <submittedName>
        <fullName evidence="4">Uncharacterized protein LOC106181861</fullName>
    </submittedName>
</protein>
<dbReference type="Pfam" id="PF01522">
    <property type="entry name" value="Polysacc_deac_1"/>
    <property type="match status" value="1"/>
</dbReference>
<dbReference type="InParanoid" id="A0A1S3KH57"/>
<evidence type="ECO:0000256" key="1">
    <source>
        <dbReference type="SAM" id="SignalP"/>
    </source>
</evidence>
<name>A0A1S3KH57_LINAN</name>
<organism evidence="3 4">
    <name type="scientific">Lingula anatina</name>
    <name type="common">Brachiopod</name>
    <name type="synonym">Lingula unguis</name>
    <dbReference type="NCBI Taxonomy" id="7574"/>
    <lineage>
        <taxon>Eukaryota</taxon>
        <taxon>Metazoa</taxon>
        <taxon>Spiralia</taxon>
        <taxon>Lophotrochozoa</taxon>
        <taxon>Brachiopoda</taxon>
        <taxon>Linguliformea</taxon>
        <taxon>Lingulata</taxon>
        <taxon>Lingulida</taxon>
        <taxon>Linguloidea</taxon>
        <taxon>Lingulidae</taxon>
        <taxon>Lingula</taxon>
    </lineage>
</organism>
<feature type="chain" id="PRO_5012503866" evidence="1">
    <location>
        <begin position="16"/>
        <end position="342"/>
    </location>
</feature>
<feature type="signal peptide" evidence="1">
    <location>
        <begin position="1"/>
        <end position="15"/>
    </location>
</feature>
<proteinExistence type="predicted"/>
<reference evidence="4" key="1">
    <citation type="submission" date="2025-08" db="UniProtKB">
        <authorList>
            <consortium name="RefSeq"/>
        </authorList>
    </citation>
    <scope>IDENTIFICATION</scope>
    <source>
        <tissue evidence="4">Gonads</tissue>
    </source>
</reference>
<dbReference type="KEGG" id="lak:106181861"/>
<evidence type="ECO:0000313" key="4">
    <source>
        <dbReference type="RefSeq" id="XP_013421832.1"/>
    </source>
</evidence>
<gene>
    <name evidence="4" type="primary">LOC106181861</name>
</gene>
<keyword evidence="3" id="KW-1185">Reference proteome</keyword>
<dbReference type="GeneID" id="106181861"/>
<dbReference type="Gene3D" id="3.20.20.370">
    <property type="entry name" value="Glycoside hydrolase/deacetylase"/>
    <property type="match status" value="1"/>
</dbReference>
<dbReference type="OrthoDB" id="504708at2759"/>
<dbReference type="GO" id="GO:0005975">
    <property type="term" value="P:carbohydrate metabolic process"/>
    <property type="evidence" value="ECO:0007669"/>
    <property type="project" value="InterPro"/>
</dbReference>
<dbReference type="InterPro" id="IPR052740">
    <property type="entry name" value="CE4"/>
</dbReference>
<evidence type="ECO:0000259" key="2">
    <source>
        <dbReference type="Pfam" id="PF01522"/>
    </source>
</evidence>
<dbReference type="Proteomes" id="UP000085678">
    <property type="component" value="Unplaced"/>
</dbReference>
<dbReference type="PANTHER" id="PTHR45985:SF3">
    <property type="entry name" value="CHITIN DEACETYLASE-LIKE 4"/>
    <property type="match status" value="1"/>
</dbReference>
<dbReference type="GO" id="GO:0016810">
    <property type="term" value="F:hydrolase activity, acting on carbon-nitrogen (but not peptide) bonds"/>
    <property type="evidence" value="ECO:0007669"/>
    <property type="project" value="InterPro"/>
</dbReference>
<dbReference type="AlphaFoldDB" id="A0A1S3KH57"/>
<dbReference type="InterPro" id="IPR002509">
    <property type="entry name" value="NODB_dom"/>
</dbReference>
<dbReference type="RefSeq" id="XP_013421832.1">
    <property type="nucleotide sequence ID" value="XM_013566378.1"/>
</dbReference>
<dbReference type="SUPFAM" id="SSF88713">
    <property type="entry name" value="Glycoside hydrolase/deacetylase"/>
    <property type="match status" value="1"/>
</dbReference>
<accession>A0A1S3KH57</accession>
<sequence>MFWILFIAHIGFVFSQCDPRSCTLPRCHCAGYNSPEGLQTRDTPQMVVLSFDDAVNDHNVDFYRRLFTAKRRNPNGCPITGTFYVSDEGRTDYSYVQRLYQKGHSIATHSETHRYPASWWEKASLRKLAIELEGHRRSMAKLAKIPYEHLIGARVPFLQQSGDKLYTVLEYYDFTFDSSFLTGPTNRDEFLHYLPVWPFTLDYPPDPSFHPFLCDLPPCPTKSYPGLWEVPVIRMLGHTDMCAMADSCEMKDEIDTVEYLNMNFKRHYEGNRAPFILSMHATWFTRSPFTFNAVERFLDNLLELPDVWVVSVEQVLEWMQRPTPLSKMKDFEPWLATRWCKK</sequence>
<dbReference type="InterPro" id="IPR011330">
    <property type="entry name" value="Glyco_hydro/deAcase_b/a-brl"/>
</dbReference>
<feature type="domain" description="NodB homology" evidence="2">
    <location>
        <begin position="42"/>
        <end position="159"/>
    </location>
</feature>
<keyword evidence="1" id="KW-0732">Signal</keyword>
<evidence type="ECO:0000313" key="3">
    <source>
        <dbReference type="Proteomes" id="UP000085678"/>
    </source>
</evidence>
<dbReference type="PANTHER" id="PTHR45985">
    <property type="match status" value="1"/>
</dbReference>